<evidence type="ECO:0000256" key="10">
    <source>
        <dbReference type="ARBA" id="ARBA00023139"/>
    </source>
</evidence>
<evidence type="ECO:0000256" key="5">
    <source>
        <dbReference type="ARBA" id="ARBA00022448"/>
    </source>
</evidence>
<evidence type="ECO:0000256" key="3">
    <source>
        <dbReference type="ARBA" id="ARBA00008725"/>
    </source>
</evidence>
<keyword evidence="7 12" id="KW-0592">Phosphate transport</keyword>
<dbReference type="Proteomes" id="UP001138780">
    <property type="component" value="Unassembled WGS sequence"/>
</dbReference>
<dbReference type="GO" id="GO:0005886">
    <property type="term" value="C:plasma membrane"/>
    <property type="evidence" value="ECO:0007669"/>
    <property type="project" value="UniProtKB-SubCell"/>
</dbReference>
<evidence type="ECO:0000256" key="1">
    <source>
        <dbReference type="ARBA" id="ARBA00002841"/>
    </source>
</evidence>
<keyword evidence="5 12" id="KW-0813">Transport</keyword>
<evidence type="ECO:0000256" key="9">
    <source>
        <dbReference type="ARBA" id="ARBA00023136"/>
    </source>
</evidence>
<dbReference type="EMBL" id="MRXX01000001">
    <property type="protein sequence ID" value="MBK4778826.1"/>
    <property type="molecule type" value="Genomic_DNA"/>
</dbReference>
<dbReference type="GO" id="GO:0006817">
    <property type="term" value="P:phosphate ion transport"/>
    <property type="evidence" value="ECO:0007669"/>
    <property type="project" value="UniProtKB-UniRule"/>
</dbReference>
<evidence type="ECO:0000313" key="16">
    <source>
        <dbReference type="Proteomes" id="UP000676511"/>
    </source>
</evidence>
<feature type="chain" id="PRO_5041015323" description="Phosphate-binding protein" evidence="12">
    <location>
        <begin position="25"/>
        <end position="288"/>
    </location>
</feature>
<evidence type="ECO:0000256" key="7">
    <source>
        <dbReference type="ARBA" id="ARBA00022592"/>
    </source>
</evidence>
<dbReference type="RefSeq" id="WP_200771988.1">
    <property type="nucleotide sequence ID" value="NZ_CP072329.1"/>
</dbReference>
<evidence type="ECO:0000259" key="13">
    <source>
        <dbReference type="Pfam" id="PF12849"/>
    </source>
</evidence>
<evidence type="ECO:0000313" key="17">
    <source>
        <dbReference type="Proteomes" id="UP001138780"/>
    </source>
</evidence>
<name>A0A9X0WLT8_9STRE</name>
<dbReference type="GO" id="GO:0042301">
    <property type="term" value="F:phosphate ion binding"/>
    <property type="evidence" value="ECO:0007669"/>
    <property type="project" value="UniProtKB-UniRule"/>
</dbReference>
<keyword evidence="8 12" id="KW-0732">Signal</keyword>
<dbReference type="AlphaFoldDB" id="A0A9X0WLT8"/>
<protein>
    <recommendedName>
        <fullName evidence="12">Phosphate-binding protein</fullName>
    </recommendedName>
</protein>
<feature type="signal peptide" evidence="12">
    <location>
        <begin position="1"/>
        <end position="24"/>
    </location>
</feature>
<evidence type="ECO:0000313" key="14">
    <source>
        <dbReference type="EMBL" id="MBK4778826.1"/>
    </source>
</evidence>
<reference evidence="15 16" key="2">
    <citation type="submission" date="2021-03" db="EMBL/GenBank/DDBJ databases">
        <title>Human Oral Microbial Genomes.</title>
        <authorList>
            <person name="Johnston C.D."/>
            <person name="Chen T."/>
            <person name="Dewhirst F.E."/>
        </authorList>
    </citation>
    <scope>NUCLEOTIDE SEQUENCE [LARGE SCALE GENOMIC DNA]</scope>
    <source>
        <strain evidence="15 16">CCUG 66490</strain>
    </source>
</reference>
<dbReference type="InterPro" id="IPR011862">
    <property type="entry name" value="Phos-bd"/>
</dbReference>
<keyword evidence="10 12" id="KW-0564">Palmitate</keyword>
<dbReference type="NCBIfam" id="TIGR02136">
    <property type="entry name" value="ptsS_2"/>
    <property type="match status" value="1"/>
</dbReference>
<dbReference type="InterPro" id="IPR024370">
    <property type="entry name" value="PBP_domain"/>
</dbReference>
<comment type="similarity">
    <text evidence="3 12">Belongs to the PstS family.</text>
</comment>
<sequence>MKKSKKLILGLATIALAGTLSACASWIDRGESITAVGSTALQPLVEGVVDRYIEEHPGKIVNVQGGGSGTGLSQVQSGAVDIGNSDLFAEEKSGIDASSLVDHQVAVAGTAIIANKDISIDNLTTEQLRKIFTGEYTNWKQLGGPDLEITIVNRAVGSGSRAVFDTIIMDGKQPKQAQEQDSNGMVKNIVSQTPGAISYLAFTYLDSSVKTMKLNGYQPTKENVISNKWPIWSYEHMYTKGKPNDLAKTFIDYMMTDEIQQKVVGKMGYIPINDMKVTRDLKGNVTKK</sequence>
<evidence type="ECO:0000256" key="8">
    <source>
        <dbReference type="ARBA" id="ARBA00022729"/>
    </source>
</evidence>
<dbReference type="PANTHER" id="PTHR30570">
    <property type="entry name" value="PERIPLASMIC PHOSPHATE BINDING COMPONENT OF PHOSPHATE ABC TRANSPORTER"/>
    <property type="match status" value="1"/>
</dbReference>
<keyword evidence="9" id="KW-0472">Membrane</keyword>
<evidence type="ECO:0000256" key="4">
    <source>
        <dbReference type="ARBA" id="ARBA00011529"/>
    </source>
</evidence>
<feature type="domain" description="PBP" evidence="13">
    <location>
        <begin position="31"/>
        <end position="258"/>
    </location>
</feature>
<dbReference type="PROSITE" id="PS51257">
    <property type="entry name" value="PROKAR_LIPOPROTEIN"/>
    <property type="match status" value="1"/>
</dbReference>
<evidence type="ECO:0000256" key="2">
    <source>
        <dbReference type="ARBA" id="ARBA00004193"/>
    </source>
</evidence>
<dbReference type="EMBL" id="CP072329">
    <property type="protein sequence ID" value="QUB39698.1"/>
    <property type="molecule type" value="Genomic_DNA"/>
</dbReference>
<dbReference type="Gene3D" id="3.40.190.10">
    <property type="entry name" value="Periplasmic binding protein-like II"/>
    <property type="match status" value="2"/>
</dbReference>
<comment type="function">
    <text evidence="12">Involved in the system for phosphate transport across the cytoplasmic membrane.</text>
</comment>
<reference evidence="14" key="1">
    <citation type="submission" date="2016-12" db="EMBL/GenBank/DDBJ databases">
        <title>Draft genome of Streptococcus lactarius CCUG 66490T type strain.</title>
        <authorList>
            <person name="Salva-Serra F."/>
            <person name="Engstrom-Jakobsson H."/>
            <person name="Thorell K."/>
            <person name="Gomila M."/>
            <person name="Gonzales-Siles L."/>
            <person name="Busquets A."/>
            <person name="Jaen-Luchoro D."/>
            <person name="Karlsson R."/>
            <person name="Kristiansson E."/>
            <person name="Moore E."/>
        </authorList>
    </citation>
    <scope>NUCLEOTIDE SEQUENCE</scope>
    <source>
        <strain evidence="14">CCUG 66490</strain>
    </source>
</reference>
<organism evidence="14 17">
    <name type="scientific">Streptococcus lactarius</name>
    <dbReference type="NCBI Taxonomy" id="684066"/>
    <lineage>
        <taxon>Bacteria</taxon>
        <taxon>Bacillati</taxon>
        <taxon>Bacillota</taxon>
        <taxon>Bacilli</taxon>
        <taxon>Lactobacillales</taxon>
        <taxon>Streptococcaceae</taxon>
        <taxon>Streptococcus</taxon>
    </lineage>
</organism>
<accession>A0A9X0WLT8</accession>
<dbReference type="InterPro" id="IPR050811">
    <property type="entry name" value="Phosphate_ABC_transporter"/>
</dbReference>
<evidence type="ECO:0000256" key="12">
    <source>
        <dbReference type="RuleBase" id="RU367119"/>
    </source>
</evidence>
<keyword evidence="11 12" id="KW-0449">Lipoprotein</keyword>
<evidence type="ECO:0000256" key="11">
    <source>
        <dbReference type="ARBA" id="ARBA00023288"/>
    </source>
</evidence>
<dbReference type="FunFam" id="3.40.190.10:FF:000107">
    <property type="entry name" value="Phosphate ABC transporter, phosphate-binding protein"/>
    <property type="match status" value="1"/>
</dbReference>
<dbReference type="Pfam" id="PF12849">
    <property type="entry name" value="PBP_like_2"/>
    <property type="match status" value="1"/>
</dbReference>
<keyword evidence="6 12" id="KW-1003">Cell membrane</keyword>
<comment type="function">
    <text evidence="1">Part of the ABC transporter complex PstSACB involved in phosphate import.</text>
</comment>
<dbReference type="PANTHER" id="PTHR30570:SF4">
    <property type="entry name" value="PHOSPHATE-BINDING PROTEIN PSTS 1"/>
    <property type="match status" value="1"/>
</dbReference>
<proteinExistence type="inferred from homology"/>
<gene>
    <name evidence="14" type="ORF">BTU61_01185</name>
    <name evidence="15" type="ORF">J4854_04440</name>
</gene>
<comment type="subunit">
    <text evidence="4 12">The complex is composed of two ATP-binding proteins (PstB), two transmembrane proteins (PstC and PstA) and a solute-binding protein (PstS).</text>
</comment>
<comment type="subcellular location">
    <subcellularLocation>
        <location evidence="2 12">Cell membrane</location>
        <topology evidence="2 12">Lipid-anchor</topology>
    </subcellularLocation>
</comment>
<evidence type="ECO:0000256" key="6">
    <source>
        <dbReference type="ARBA" id="ARBA00022475"/>
    </source>
</evidence>
<evidence type="ECO:0000313" key="15">
    <source>
        <dbReference type="EMBL" id="QUB39698.1"/>
    </source>
</evidence>
<dbReference type="SUPFAM" id="SSF53850">
    <property type="entry name" value="Periplasmic binding protein-like II"/>
    <property type="match status" value="1"/>
</dbReference>
<keyword evidence="16" id="KW-1185">Reference proteome</keyword>
<dbReference type="CDD" id="cd13653">
    <property type="entry name" value="PBP2_phosphate_like_1"/>
    <property type="match status" value="1"/>
</dbReference>
<dbReference type="Proteomes" id="UP000676511">
    <property type="component" value="Chromosome"/>
</dbReference>